<gene>
    <name evidence="1" type="ORF">WNY58_09085</name>
</gene>
<evidence type="ECO:0008006" key="3">
    <source>
        <dbReference type="Google" id="ProtNLM"/>
    </source>
</evidence>
<proteinExistence type="predicted"/>
<sequence>MKEKLIEFIKDNPGHKGRVIARELGLNKTEVNSLLYSSSEEFFQKEGGWHCINSKALVIDLPDIGWIDGESFDNSLPITEDVFDSALADVEVVFPQGGKVLLEAAARLLAFVNQLDAAGKFVTVDFRLTLDAFSYLDRIGFISLLAPRVQVLPERPEIPASDIYRDNSQSVVELDEICPSSPDTTIPKRLTERFLHHTGERYRQAAFTVFSELFGNVCEHSSTPIPGFAALQKYAGYGPHSPHIQIVVSDSGQGIVGTLEPVLSRYYPDVAGRYDLSSDQARAQLIREVLDKGSISQTGERARGLGLKRSQEYAVMYNADISVRQETFEVRLSYRDGELIGDSINSNLPRLHGTHVCFDFILDSKD</sequence>
<comment type="caution">
    <text evidence="1">The sequence shown here is derived from an EMBL/GenBank/DDBJ whole genome shotgun (WGS) entry which is preliminary data.</text>
</comment>
<protein>
    <recommendedName>
        <fullName evidence="3">ATP-binding protein</fullName>
    </recommendedName>
</protein>
<dbReference type="EMBL" id="JBBMRA010000007">
    <property type="protein sequence ID" value="MEM5536543.1"/>
    <property type="molecule type" value="Genomic_DNA"/>
</dbReference>
<dbReference type="RefSeq" id="WP_342854345.1">
    <property type="nucleotide sequence ID" value="NZ_JBBMRA010000007.1"/>
</dbReference>
<organism evidence="1 2">
    <name type="scientific">Neptuniibacter pectenicola</name>
    <dbReference type="NCBI Taxonomy" id="1806669"/>
    <lineage>
        <taxon>Bacteria</taxon>
        <taxon>Pseudomonadati</taxon>
        <taxon>Pseudomonadota</taxon>
        <taxon>Gammaproteobacteria</taxon>
        <taxon>Oceanospirillales</taxon>
        <taxon>Oceanospirillaceae</taxon>
        <taxon>Neptuniibacter</taxon>
    </lineage>
</organism>
<evidence type="ECO:0000313" key="1">
    <source>
        <dbReference type="EMBL" id="MEM5536543.1"/>
    </source>
</evidence>
<accession>A0ABU9TS37</accession>
<name>A0ABU9TS37_9GAMM</name>
<dbReference type="Proteomes" id="UP001449225">
    <property type="component" value="Unassembled WGS sequence"/>
</dbReference>
<reference evidence="1 2" key="1">
    <citation type="submission" date="2024-03" db="EMBL/GenBank/DDBJ databases">
        <title>Community enrichment and isolation of bacterial strains for fucoidan degradation.</title>
        <authorList>
            <person name="Sichert A."/>
        </authorList>
    </citation>
    <scope>NUCLEOTIDE SEQUENCE [LARGE SCALE GENOMIC DNA]</scope>
    <source>
        <strain evidence="1 2">AS76</strain>
    </source>
</reference>
<dbReference type="Gene3D" id="1.10.10.10">
    <property type="entry name" value="Winged helix-like DNA-binding domain superfamily/Winged helix DNA-binding domain"/>
    <property type="match status" value="1"/>
</dbReference>
<dbReference type="InterPro" id="IPR036388">
    <property type="entry name" value="WH-like_DNA-bd_sf"/>
</dbReference>
<keyword evidence="2" id="KW-1185">Reference proteome</keyword>
<evidence type="ECO:0000313" key="2">
    <source>
        <dbReference type="Proteomes" id="UP001449225"/>
    </source>
</evidence>